<evidence type="ECO:0000256" key="4">
    <source>
        <dbReference type="ARBA" id="ARBA00022989"/>
    </source>
</evidence>
<organism evidence="6 7">
    <name type="scientific">Pseudofrancisella aestuarii</name>
    <dbReference type="NCBI Taxonomy" id="2670347"/>
    <lineage>
        <taxon>Bacteria</taxon>
        <taxon>Pseudomonadati</taxon>
        <taxon>Pseudomonadota</taxon>
        <taxon>Gammaproteobacteria</taxon>
        <taxon>Thiotrichales</taxon>
        <taxon>Francisellaceae</taxon>
        <taxon>Pseudofrancisella</taxon>
    </lineage>
</organism>
<dbReference type="PANTHER" id="PTHR34478">
    <property type="entry name" value="PROTEIN LEMA"/>
    <property type="match status" value="1"/>
</dbReference>
<dbReference type="RefSeq" id="WP_119330544.1">
    <property type="nucleotide sequence ID" value="NZ_JBHSJH010000001.1"/>
</dbReference>
<evidence type="ECO:0000256" key="3">
    <source>
        <dbReference type="ARBA" id="ARBA00022692"/>
    </source>
</evidence>
<comment type="caution">
    <text evidence="6">The sequence shown here is derived from an EMBL/GenBank/DDBJ whole genome shotgun (WGS) entry which is preliminary data.</text>
</comment>
<accession>A0ABV9TA17</accession>
<evidence type="ECO:0000256" key="1">
    <source>
        <dbReference type="ARBA" id="ARBA00004167"/>
    </source>
</evidence>
<dbReference type="Gene3D" id="1.20.1440.20">
    <property type="entry name" value="LemA-like domain"/>
    <property type="match status" value="1"/>
</dbReference>
<dbReference type="InterPro" id="IPR007156">
    <property type="entry name" value="MamQ_LemA"/>
</dbReference>
<evidence type="ECO:0000313" key="7">
    <source>
        <dbReference type="Proteomes" id="UP001595926"/>
    </source>
</evidence>
<dbReference type="PANTHER" id="PTHR34478:SF1">
    <property type="entry name" value="PROTEIN LEMA"/>
    <property type="match status" value="1"/>
</dbReference>
<dbReference type="SUPFAM" id="SSF140478">
    <property type="entry name" value="LemA-like"/>
    <property type="match status" value="1"/>
</dbReference>
<keyword evidence="3" id="KW-0812">Transmembrane</keyword>
<dbReference type="Pfam" id="PF04011">
    <property type="entry name" value="LemA"/>
    <property type="match status" value="1"/>
</dbReference>
<reference evidence="7" key="1">
    <citation type="journal article" date="2019" name="Int. J. Syst. Evol. Microbiol.">
        <title>The Global Catalogue of Microorganisms (GCM) 10K type strain sequencing project: providing services to taxonomists for standard genome sequencing and annotation.</title>
        <authorList>
            <consortium name="The Broad Institute Genomics Platform"/>
            <consortium name="The Broad Institute Genome Sequencing Center for Infectious Disease"/>
            <person name="Wu L."/>
            <person name="Ma J."/>
        </authorList>
    </citation>
    <scope>NUCLEOTIDE SEQUENCE [LARGE SCALE GENOMIC DNA]</scope>
    <source>
        <strain evidence="7">CGMCC 1.13718</strain>
    </source>
</reference>
<evidence type="ECO:0000256" key="5">
    <source>
        <dbReference type="ARBA" id="ARBA00023136"/>
    </source>
</evidence>
<comment type="similarity">
    <text evidence="2">Belongs to the LemA family.</text>
</comment>
<dbReference type="EMBL" id="JBHSJH010000001">
    <property type="protein sequence ID" value="MFC4891722.1"/>
    <property type="molecule type" value="Genomic_DNA"/>
</dbReference>
<evidence type="ECO:0000313" key="6">
    <source>
        <dbReference type="EMBL" id="MFC4891722.1"/>
    </source>
</evidence>
<dbReference type="InterPro" id="IPR023353">
    <property type="entry name" value="LemA-like_dom_sf"/>
</dbReference>
<evidence type="ECO:0000256" key="2">
    <source>
        <dbReference type="ARBA" id="ARBA00008854"/>
    </source>
</evidence>
<gene>
    <name evidence="6" type="ORF">ACFPDQ_01495</name>
</gene>
<sequence length="186" mass="21649">MTTFIILLIIAAYLTYLYNSIISADNSAKRAWSDLVAYKRNLLKIIPKLEESISSYRNYESETLHSITKLRTSIDSLSTKEIDTSSLKETEELSKDVSTALKVSLENYPELKTDNLYIKFMKEWTDAQENITASINFFNQAVENFNNKIMQFPTNLINKVFFRKDKIVEFNDAQSMQDFSYKPNFK</sequence>
<keyword evidence="7" id="KW-1185">Reference proteome</keyword>
<keyword evidence="4" id="KW-1133">Transmembrane helix</keyword>
<name>A0ABV9TA17_9GAMM</name>
<dbReference type="Proteomes" id="UP001595926">
    <property type="component" value="Unassembled WGS sequence"/>
</dbReference>
<comment type="subcellular location">
    <subcellularLocation>
        <location evidence="1">Membrane</location>
        <topology evidence="1">Single-pass membrane protein</topology>
    </subcellularLocation>
</comment>
<keyword evidence="5" id="KW-0472">Membrane</keyword>
<proteinExistence type="inferred from homology"/>
<protein>
    <submittedName>
        <fullName evidence="6">LemA family protein</fullName>
    </submittedName>
</protein>